<dbReference type="Proteomes" id="UP000037035">
    <property type="component" value="Unassembled WGS sequence"/>
</dbReference>
<evidence type="ECO:0000313" key="1">
    <source>
        <dbReference type="EMBL" id="KNZ56039.1"/>
    </source>
</evidence>
<dbReference type="AlphaFoldDB" id="A0A0L6V5P3"/>
<dbReference type="EMBL" id="LAVV01007406">
    <property type="protein sequence ID" value="KNZ56039.1"/>
    <property type="molecule type" value="Genomic_DNA"/>
</dbReference>
<organism evidence="1 2">
    <name type="scientific">Puccinia sorghi</name>
    <dbReference type="NCBI Taxonomy" id="27349"/>
    <lineage>
        <taxon>Eukaryota</taxon>
        <taxon>Fungi</taxon>
        <taxon>Dikarya</taxon>
        <taxon>Basidiomycota</taxon>
        <taxon>Pucciniomycotina</taxon>
        <taxon>Pucciniomycetes</taxon>
        <taxon>Pucciniales</taxon>
        <taxon>Pucciniaceae</taxon>
        <taxon>Puccinia</taxon>
    </lineage>
</organism>
<evidence type="ECO:0000313" key="2">
    <source>
        <dbReference type="Proteomes" id="UP000037035"/>
    </source>
</evidence>
<dbReference type="OrthoDB" id="2506783at2759"/>
<gene>
    <name evidence="1" type="ORF">VP01_2512g4</name>
</gene>
<proteinExistence type="predicted"/>
<sequence>MSCACTHLLTIPFWNFNANVTPQCLTTQRIEWLWKFLRKNSGIVGYLNECQEETSEYFLEEGEGDQIFTHSNALDNEEESHLQPQFLDKRKKAKKIESQRKKSANQKSKRILDVSTTSKLPHFLSTKSCSIVKFFKNMMGFLGKGFKLPPAPTAKEVTSWQYWVYDHEDMVKKQLKIYIKRKQPQNEAKRKFLISQELQKIKKASLPPQTMKNSCDYEFQSNRFLCITFKLTKPFLANFEWDSLTAATLASNQTKWSSTPQSLIVKSSVNLMVIADYCYQTASVLLFEYSKVWYCFQNSETLSDYKESRNICIAPTKITLTWCSAVSSDLAHKQPFPCPFINAENRMLWRTKPHMKLPLQTCLLKYTIKLFFNSMSNIQQEKMGICRSQEDIFGSEKLSTEIIFYLTQNLIQGRLLTKWTCQ</sequence>
<accession>A0A0L6V5P3</accession>
<protein>
    <submittedName>
        <fullName evidence="1">Uncharacterized protein</fullName>
    </submittedName>
</protein>
<dbReference type="VEuPathDB" id="FungiDB:VP01_2512g4"/>
<reference evidence="1 2" key="1">
    <citation type="submission" date="2015-08" db="EMBL/GenBank/DDBJ databases">
        <title>Next Generation Sequencing and Analysis of the Genome of Puccinia sorghi L Schw, the Causal Agent of Maize Common Rust.</title>
        <authorList>
            <person name="Rochi L."/>
            <person name="Burguener G."/>
            <person name="Darino M."/>
            <person name="Turjanski A."/>
            <person name="Kreff E."/>
            <person name="Dieguez M.J."/>
            <person name="Sacco F."/>
        </authorList>
    </citation>
    <scope>NUCLEOTIDE SEQUENCE [LARGE SCALE GENOMIC DNA]</scope>
    <source>
        <strain evidence="1 2">RO10H11247</strain>
    </source>
</reference>
<comment type="caution">
    <text evidence="1">The sequence shown here is derived from an EMBL/GenBank/DDBJ whole genome shotgun (WGS) entry which is preliminary data.</text>
</comment>
<keyword evidence="2" id="KW-1185">Reference proteome</keyword>
<name>A0A0L6V5P3_9BASI</name>